<dbReference type="RefSeq" id="WP_078766352.1">
    <property type="nucleotide sequence ID" value="NZ_FUXZ01000008.1"/>
</dbReference>
<dbReference type="AlphaFoldDB" id="A0A1T4VRC4"/>
<dbReference type="Gene3D" id="3.40.50.2300">
    <property type="match status" value="1"/>
</dbReference>
<accession>A0A1T4VRC4</accession>
<dbReference type="GO" id="GO:0004725">
    <property type="term" value="F:protein tyrosine phosphatase activity"/>
    <property type="evidence" value="ECO:0007669"/>
    <property type="project" value="TreeGrafter"/>
</dbReference>
<protein>
    <submittedName>
        <fullName evidence="2">Protein-tyrosine phosphatase</fullName>
    </submittedName>
</protein>
<dbReference type="PANTHER" id="PTHR11717:SF31">
    <property type="entry name" value="LOW MOLECULAR WEIGHT PROTEIN-TYROSINE-PHOSPHATASE ETP-RELATED"/>
    <property type="match status" value="1"/>
</dbReference>
<dbReference type="Pfam" id="PF01451">
    <property type="entry name" value="LMWPc"/>
    <property type="match status" value="1"/>
</dbReference>
<dbReference type="STRING" id="39495.SAMN02745111_01481"/>
<proteinExistence type="predicted"/>
<sequence>MLDFTKIIFVSKTDTGRGPLACEIMKKMLGSYAGIESRGLVVLFPEPMNPKMVAIAASKGINLEDRVSVQLTEEDFDSKTLVLTMDEKYKTVIYDDYTNAVNVYTVKEFVGDDGDLENPYGGELMDYGRVYENLEELTKKVIEKLREEDSE</sequence>
<dbReference type="InterPro" id="IPR050438">
    <property type="entry name" value="LMW_PTPase"/>
</dbReference>
<evidence type="ECO:0000313" key="3">
    <source>
        <dbReference type="Proteomes" id="UP000190814"/>
    </source>
</evidence>
<reference evidence="2 3" key="1">
    <citation type="submission" date="2017-02" db="EMBL/GenBank/DDBJ databases">
        <authorList>
            <person name="Peterson S.W."/>
        </authorList>
    </citation>
    <scope>NUCLEOTIDE SEQUENCE [LARGE SCALE GENOMIC DNA]</scope>
    <source>
        <strain evidence="2 3">ATCC 35992</strain>
    </source>
</reference>
<feature type="domain" description="Phosphotyrosine protein phosphatase I" evidence="1">
    <location>
        <begin position="5"/>
        <end position="144"/>
    </location>
</feature>
<dbReference type="EMBL" id="FUXZ01000008">
    <property type="protein sequence ID" value="SKA67542.1"/>
    <property type="molecule type" value="Genomic_DNA"/>
</dbReference>
<keyword evidence="3" id="KW-1185">Reference proteome</keyword>
<evidence type="ECO:0000259" key="1">
    <source>
        <dbReference type="SMART" id="SM00226"/>
    </source>
</evidence>
<dbReference type="PANTHER" id="PTHR11717">
    <property type="entry name" value="LOW MOLECULAR WEIGHT PROTEIN TYROSINE PHOSPHATASE"/>
    <property type="match status" value="1"/>
</dbReference>
<dbReference type="SMART" id="SM00226">
    <property type="entry name" value="LMWPc"/>
    <property type="match status" value="1"/>
</dbReference>
<dbReference type="Proteomes" id="UP000190814">
    <property type="component" value="Unassembled WGS sequence"/>
</dbReference>
<dbReference type="OrthoDB" id="9784339at2"/>
<dbReference type="SUPFAM" id="SSF52788">
    <property type="entry name" value="Phosphotyrosine protein phosphatases I"/>
    <property type="match status" value="1"/>
</dbReference>
<organism evidence="2 3">
    <name type="scientific">Eubacterium uniforme</name>
    <dbReference type="NCBI Taxonomy" id="39495"/>
    <lineage>
        <taxon>Bacteria</taxon>
        <taxon>Bacillati</taxon>
        <taxon>Bacillota</taxon>
        <taxon>Clostridia</taxon>
        <taxon>Eubacteriales</taxon>
        <taxon>Eubacteriaceae</taxon>
        <taxon>Eubacterium</taxon>
    </lineage>
</organism>
<evidence type="ECO:0000313" key="2">
    <source>
        <dbReference type="EMBL" id="SKA67542.1"/>
    </source>
</evidence>
<name>A0A1T4VRC4_9FIRM</name>
<gene>
    <name evidence="2" type="ORF">SAMN02745111_01481</name>
</gene>
<dbReference type="InterPro" id="IPR036196">
    <property type="entry name" value="Ptyr_pPase_sf"/>
</dbReference>
<dbReference type="InterPro" id="IPR023485">
    <property type="entry name" value="Ptyr_pPase"/>
</dbReference>